<proteinExistence type="inferred from homology"/>
<dbReference type="AlphaFoldDB" id="A0A556AVL3"/>
<dbReference type="GO" id="GO:0055085">
    <property type="term" value="P:transmembrane transport"/>
    <property type="evidence" value="ECO:0007669"/>
    <property type="project" value="InterPro"/>
</dbReference>
<evidence type="ECO:0000256" key="3">
    <source>
        <dbReference type="ARBA" id="ARBA00022448"/>
    </source>
</evidence>
<dbReference type="RefSeq" id="WP_143947875.1">
    <property type="nucleotide sequence ID" value="NZ_BAABMB010000002.1"/>
</dbReference>
<sequence>MNANDVGLRRDERNERLVLLGLLVPALLLIGLFVLVPVGMLVFLSFTDGAGGFTLDNYLRLVDGDAYMRVFLTTFEISLVTTAICVVLALPLSYWLTRLPGRVAGLLMILILIPLWTSVLVRTYAWMVILQRNGVINQAGMALGLWDTPLALSFNETGVLIGTVHIMLPYMVLPIYAAMKKIDISLEQAAATLGASPMRAFLTVFLPLSMSGVAAGALITFVLCLGFYVVPEILGGGRVVMLAIQTAKDVQVFYNWGAAGALGVVLLVVTIALMALANRFTPRRLGADQN</sequence>
<feature type="transmembrane region" description="Helical" evidence="8">
    <location>
        <begin position="66"/>
        <end position="91"/>
    </location>
</feature>
<dbReference type="Pfam" id="PF00528">
    <property type="entry name" value="BPD_transp_1"/>
    <property type="match status" value="1"/>
</dbReference>
<evidence type="ECO:0000256" key="2">
    <source>
        <dbReference type="ARBA" id="ARBA00007069"/>
    </source>
</evidence>
<name>A0A556AVL3_9BURK</name>
<evidence type="ECO:0000256" key="1">
    <source>
        <dbReference type="ARBA" id="ARBA00004651"/>
    </source>
</evidence>
<dbReference type="Proteomes" id="UP000318405">
    <property type="component" value="Unassembled WGS sequence"/>
</dbReference>
<dbReference type="InterPro" id="IPR000515">
    <property type="entry name" value="MetI-like"/>
</dbReference>
<keyword evidence="3 8" id="KW-0813">Transport</keyword>
<feature type="domain" description="ABC transmembrane type-1" evidence="9">
    <location>
        <begin position="71"/>
        <end position="277"/>
    </location>
</feature>
<feature type="transmembrane region" description="Helical" evidence="8">
    <location>
        <begin position="200"/>
        <end position="230"/>
    </location>
</feature>
<feature type="transmembrane region" description="Helical" evidence="8">
    <location>
        <begin position="17"/>
        <end position="46"/>
    </location>
</feature>
<keyword evidence="6 8" id="KW-1133">Transmembrane helix</keyword>
<keyword evidence="7 8" id="KW-0472">Membrane</keyword>
<dbReference type="GO" id="GO:0005886">
    <property type="term" value="C:plasma membrane"/>
    <property type="evidence" value="ECO:0007669"/>
    <property type="project" value="UniProtKB-SubCell"/>
</dbReference>
<keyword evidence="4" id="KW-1003">Cell membrane</keyword>
<accession>A0A556AVL3</accession>
<comment type="similarity">
    <text evidence="2">Belongs to the binding-protein-dependent transport system permease family. CysTW subfamily.</text>
</comment>
<evidence type="ECO:0000256" key="6">
    <source>
        <dbReference type="ARBA" id="ARBA00022989"/>
    </source>
</evidence>
<dbReference type="OrthoDB" id="9808619at2"/>
<dbReference type="PROSITE" id="PS50928">
    <property type="entry name" value="ABC_TM1"/>
    <property type="match status" value="1"/>
</dbReference>
<keyword evidence="11" id="KW-1185">Reference proteome</keyword>
<dbReference type="CDD" id="cd06261">
    <property type="entry name" value="TM_PBP2"/>
    <property type="match status" value="1"/>
</dbReference>
<dbReference type="SUPFAM" id="SSF161098">
    <property type="entry name" value="MetI-like"/>
    <property type="match status" value="1"/>
</dbReference>
<evidence type="ECO:0000256" key="4">
    <source>
        <dbReference type="ARBA" id="ARBA00022475"/>
    </source>
</evidence>
<feature type="transmembrane region" description="Helical" evidence="8">
    <location>
        <begin position="256"/>
        <end position="277"/>
    </location>
</feature>
<comment type="caution">
    <text evidence="10">The sequence shown here is derived from an EMBL/GenBank/DDBJ whole genome shotgun (WGS) entry which is preliminary data.</text>
</comment>
<evidence type="ECO:0000256" key="7">
    <source>
        <dbReference type="ARBA" id="ARBA00023136"/>
    </source>
</evidence>
<gene>
    <name evidence="10" type="ORF">FOZ76_09310</name>
</gene>
<dbReference type="PANTHER" id="PTHR42929">
    <property type="entry name" value="INNER MEMBRANE ABC TRANSPORTER PERMEASE PROTEIN YDCU-RELATED-RELATED"/>
    <property type="match status" value="1"/>
</dbReference>
<evidence type="ECO:0000256" key="8">
    <source>
        <dbReference type="RuleBase" id="RU363032"/>
    </source>
</evidence>
<keyword evidence="5 8" id="KW-0812">Transmembrane</keyword>
<reference evidence="10 11" key="1">
    <citation type="submission" date="2019-07" db="EMBL/GenBank/DDBJ databases">
        <title>Qingshengfaniella alkalisoli gen. nov., sp. nov., isolated from saline soil.</title>
        <authorList>
            <person name="Xu L."/>
            <person name="Huang X.-X."/>
            <person name="Sun J.-Q."/>
        </authorList>
    </citation>
    <scope>NUCLEOTIDE SEQUENCE [LARGE SCALE GENOMIC DNA]</scope>
    <source>
        <strain evidence="10 11">DSM 27279</strain>
    </source>
</reference>
<organism evidence="10 11">
    <name type="scientific">Verticiella sediminum</name>
    <dbReference type="NCBI Taxonomy" id="1247510"/>
    <lineage>
        <taxon>Bacteria</taxon>
        <taxon>Pseudomonadati</taxon>
        <taxon>Pseudomonadota</taxon>
        <taxon>Betaproteobacteria</taxon>
        <taxon>Burkholderiales</taxon>
        <taxon>Alcaligenaceae</taxon>
        <taxon>Verticiella</taxon>
    </lineage>
</organism>
<dbReference type="InterPro" id="IPR035906">
    <property type="entry name" value="MetI-like_sf"/>
</dbReference>
<evidence type="ECO:0000259" key="9">
    <source>
        <dbReference type="PROSITE" id="PS50928"/>
    </source>
</evidence>
<evidence type="ECO:0000256" key="5">
    <source>
        <dbReference type="ARBA" id="ARBA00022692"/>
    </source>
</evidence>
<feature type="transmembrane region" description="Helical" evidence="8">
    <location>
        <begin position="159"/>
        <end position="179"/>
    </location>
</feature>
<evidence type="ECO:0000313" key="10">
    <source>
        <dbReference type="EMBL" id="TSH96425.1"/>
    </source>
</evidence>
<feature type="transmembrane region" description="Helical" evidence="8">
    <location>
        <begin position="103"/>
        <end position="125"/>
    </location>
</feature>
<dbReference type="EMBL" id="VLTJ01000016">
    <property type="protein sequence ID" value="TSH96425.1"/>
    <property type="molecule type" value="Genomic_DNA"/>
</dbReference>
<dbReference type="PANTHER" id="PTHR42929:SF5">
    <property type="entry name" value="ABC TRANSPORTER PERMEASE PROTEIN"/>
    <property type="match status" value="1"/>
</dbReference>
<evidence type="ECO:0000313" key="11">
    <source>
        <dbReference type="Proteomes" id="UP000318405"/>
    </source>
</evidence>
<dbReference type="Gene3D" id="1.10.3720.10">
    <property type="entry name" value="MetI-like"/>
    <property type="match status" value="1"/>
</dbReference>
<protein>
    <submittedName>
        <fullName evidence="10">ABC transporter permease</fullName>
    </submittedName>
</protein>
<comment type="subcellular location">
    <subcellularLocation>
        <location evidence="1 8">Cell membrane</location>
        <topology evidence="1 8">Multi-pass membrane protein</topology>
    </subcellularLocation>
</comment>